<organism evidence="1 2">
    <name type="scientific">Vibrio quintilis</name>
    <dbReference type="NCBI Taxonomy" id="1117707"/>
    <lineage>
        <taxon>Bacteria</taxon>
        <taxon>Pseudomonadati</taxon>
        <taxon>Pseudomonadota</taxon>
        <taxon>Gammaproteobacteria</taxon>
        <taxon>Vibrionales</taxon>
        <taxon>Vibrionaceae</taxon>
        <taxon>Vibrio</taxon>
    </lineage>
</organism>
<name>A0A1M7YQR5_9VIBR</name>
<sequence length="200" mass="23025">MVSIAAGMIQVMQHRDHRMTRFPVQLTKQIQQIYLMSDIEISRWLIQQNYRRLLRQYHRNPDPLTLPAGELIDHLMSQFSHTGDRHRTGNGLFIVFSPLTKRVLMRITPSGNQISDFDSFRHKGTLGQQPQCFCHITGRPGMNIFTVKKNRAGFRFQQTTQAFQQSRFSATIGADNHGKFSVRNINCQIPADLVSFIPQG</sequence>
<dbReference type="AntiFam" id="ANF00095">
    <property type="entry name" value="Shadow ORF (opposite ABC transporters)"/>
</dbReference>
<gene>
    <name evidence="1" type="ORF">VQ7734_00690</name>
</gene>
<dbReference type="EMBL" id="FRFG01000010">
    <property type="protein sequence ID" value="SHO54971.1"/>
    <property type="molecule type" value="Genomic_DNA"/>
</dbReference>
<evidence type="ECO:0000313" key="1">
    <source>
        <dbReference type="EMBL" id="SHO54971.1"/>
    </source>
</evidence>
<dbReference type="Proteomes" id="UP000184600">
    <property type="component" value="Unassembled WGS sequence"/>
</dbReference>
<keyword evidence="2" id="KW-1185">Reference proteome</keyword>
<dbReference type="AntiFam" id="ANF00142">
    <property type="entry name" value="Shadow ORF (opposite yadG)"/>
</dbReference>
<reference evidence="2" key="1">
    <citation type="submission" date="2016-12" db="EMBL/GenBank/DDBJ databases">
        <authorList>
            <person name="Rodrigo-Torres L."/>
            <person name="Arahal R.D."/>
            <person name="Lucena T."/>
        </authorList>
    </citation>
    <scope>NUCLEOTIDE SEQUENCE [LARGE SCALE GENOMIC DNA]</scope>
</reference>
<protein>
    <submittedName>
        <fullName evidence="1">Uncharacterized protein</fullName>
    </submittedName>
</protein>
<dbReference type="AlphaFoldDB" id="A0A1M7YQR5"/>
<accession>A0A1M7YQR5</accession>
<evidence type="ECO:0000313" key="2">
    <source>
        <dbReference type="Proteomes" id="UP000184600"/>
    </source>
</evidence>
<proteinExistence type="predicted"/>